<evidence type="ECO:0000313" key="1">
    <source>
        <dbReference type="EMBL" id="GAG23638.1"/>
    </source>
</evidence>
<proteinExistence type="predicted"/>
<accession>X0WGI3</accession>
<dbReference type="EMBL" id="BARS01039846">
    <property type="protein sequence ID" value="GAG23638.1"/>
    <property type="molecule type" value="Genomic_DNA"/>
</dbReference>
<dbReference type="AlphaFoldDB" id="X0WGI3"/>
<dbReference type="GO" id="GO:0009307">
    <property type="term" value="P:DNA restriction-modification system"/>
    <property type="evidence" value="ECO:0007669"/>
    <property type="project" value="InterPro"/>
</dbReference>
<feature type="non-terminal residue" evidence="1">
    <location>
        <position position="159"/>
    </location>
</feature>
<evidence type="ECO:0008006" key="2">
    <source>
        <dbReference type="Google" id="ProtNLM"/>
    </source>
</evidence>
<dbReference type="Pfam" id="PF05869">
    <property type="entry name" value="Dam"/>
    <property type="match status" value="1"/>
</dbReference>
<organism evidence="1">
    <name type="scientific">marine sediment metagenome</name>
    <dbReference type="NCBI Taxonomy" id="412755"/>
    <lineage>
        <taxon>unclassified sequences</taxon>
        <taxon>metagenomes</taxon>
        <taxon>ecological metagenomes</taxon>
    </lineage>
</organism>
<reference evidence="1" key="1">
    <citation type="journal article" date="2014" name="Front. Microbiol.">
        <title>High frequency of phylogenetically diverse reductive dehalogenase-homologous genes in deep subseafloor sedimentary metagenomes.</title>
        <authorList>
            <person name="Kawai M."/>
            <person name="Futagami T."/>
            <person name="Toyoda A."/>
            <person name="Takaki Y."/>
            <person name="Nishi S."/>
            <person name="Hori S."/>
            <person name="Arai W."/>
            <person name="Tsubouchi T."/>
            <person name="Morono Y."/>
            <person name="Uchiyama I."/>
            <person name="Ito T."/>
            <person name="Fujiyama A."/>
            <person name="Inagaki F."/>
            <person name="Takami H."/>
        </authorList>
    </citation>
    <scope>NUCLEOTIDE SEQUENCE</scope>
    <source>
        <strain evidence="1">Expedition CK06-06</strain>
    </source>
</reference>
<gene>
    <name evidence="1" type="ORF">S01H1_60821</name>
</gene>
<dbReference type="GO" id="GO:0009007">
    <property type="term" value="F:site-specific DNA-methyltransferase (adenine-specific) activity"/>
    <property type="evidence" value="ECO:0007669"/>
    <property type="project" value="InterPro"/>
</dbReference>
<name>X0WGI3_9ZZZZ</name>
<dbReference type="GO" id="GO:0003677">
    <property type="term" value="F:DNA binding"/>
    <property type="evidence" value="ECO:0007669"/>
    <property type="project" value="InterPro"/>
</dbReference>
<dbReference type="InterPro" id="IPR008593">
    <property type="entry name" value="Dam_MeTrfase"/>
</dbReference>
<protein>
    <recommendedName>
        <fullName evidence="2">N-6 DNA methylase</fullName>
    </recommendedName>
</protein>
<comment type="caution">
    <text evidence="1">The sequence shown here is derived from an EMBL/GenBank/DDBJ whole genome shotgun (WGS) entry which is preliminary data.</text>
</comment>
<sequence length="159" mass="17718">MTAGRSINSKSQDWGTPQKYVVAVKQVFGGEIALDPCSSPHSIVNAKVKYMLPQHDGLKESWDYPTIYVNPPYGIEKKHGTTIRHWLGRCAAAHENYNAEVLALVPVATNTGHWKNHVFGRAEAICFLYDTRLKFLENGKSGGKGAPMACAMIYWGQFY</sequence>